<reference evidence="4" key="2">
    <citation type="journal article" date="2024" name="Plant">
        <title>Genomic evolution and insights into agronomic trait innovations of Sesamum species.</title>
        <authorList>
            <person name="Miao H."/>
            <person name="Wang L."/>
            <person name="Qu L."/>
            <person name="Liu H."/>
            <person name="Sun Y."/>
            <person name="Le M."/>
            <person name="Wang Q."/>
            <person name="Wei S."/>
            <person name="Zheng Y."/>
            <person name="Lin W."/>
            <person name="Duan Y."/>
            <person name="Cao H."/>
            <person name="Xiong S."/>
            <person name="Wang X."/>
            <person name="Wei L."/>
            <person name="Li C."/>
            <person name="Ma Q."/>
            <person name="Ju M."/>
            <person name="Zhao R."/>
            <person name="Li G."/>
            <person name="Mu C."/>
            <person name="Tian Q."/>
            <person name="Mei H."/>
            <person name="Zhang T."/>
            <person name="Gao T."/>
            <person name="Zhang H."/>
        </authorList>
    </citation>
    <scope>NUCLEOTIDE SEQUENCE</scope>
    <source>
        <strain evidence="4">G02</strain>
    </source>
</reference>
<keyword evidence="1 3" id="KW-0328">Glycosyltransferase</keyword>
<dbReference type="Pfam" id="PF01501">
    <property type="entry name" value="Glyco_transf_8"/>
    <property type="match status" value="1"/>
</dbReference>
<gene>
    <name evidence="4" type="ORF">Sradi_1162100</name>
</gene>
<protein>
    <recommendedName>
        <fullName evidence="3">Hexosyltransferase</fullName>
        <ecNumber evidence="3">2.4.1.-</ecNumber>
    </recommendedName>
</protein>
<evidence type="ECO:0000256" key="3">
    <source>
        <dbReference type="RuleBase" id="RU362027"/>
    </source>
</evidence>
<dbReference type="EMBL" id="JACGWJ010000005">
    <property type="protein sequence ID" value="KAL0417486.1"/>
    <property type="molecule type" value="Genomic_DNA"/>
</dbReference>
<dbReference type="InterPro" id="IPR002495">
    <property type="entry name" value="Glyco_trans_8"/>
</dbReference>
<dbReference type="GO" id="GO:0047262">
    <property type="term" value="F:polygalacturonate 4-alpha-galacturonosyltransferase activity"/>
    <property type="evidence" value="ECO:0007669"/>
    <property type="project" value="InterPro"/>
</dbReference>
<evidence type="ECO:0000256" key="1">
    <source>
        <dbReference type="ARBA" id="ARBA00022676"/>
    </source>
</evidence>
<comment type="similarity">
    <text evidence="3">Belongs to the glycosyltransferase 8 family.</text>
</comment>
<keyword evidence="2" id="KW-0808">Transferase</keyword>
<dbReference type="PANTHER" id="PTHR32116:SF31">
    <property type="entry name" value="GALACTURONOSYLTRANSFERASE 8"/>
    <property type="match status" value="1"/>
</dbReference>
<dbReference type="GO" id="GO:0000139">
    <property type="term" value="C:Golgi membrane"/>
    <property type="evidence" value="ECO:0007669"/>
    <property type="project" value="UniProtKB-SubCell"/>
</dbReference>
<keyword evidence="3" id="KW-0961">Cell wall biogenesis/degradation</keyword>
<comment type="subcellular location">
    <subcellularLocation>
        <location evidence="3">Golgi apparatus membrane</location>
        <topology evidence="3">Single-pass type II membrane protein</topology>
    </subcellularLocation>
</comment>
<reference evidence="4" key="1">
    <citation type="submission" date="2020-06" db="EMBL/GenBank/DDBJ databases">
        <authorList>
            <person name="Li T."/>
            <person name="Hu X."/>
            <person name="Zhang T."/>
            <person name="Song X."/>
            <person name="Zhang H."/>
            <person name="Dai N."/>
            <person name="Sheng W."/>
            <person name="Hou X."/>
            <person name="Wei L."/>
        </authorList>
    </citation>
    <scope>NUCLEOTIDE SEQUENCE</scope>
    <source>
        <strain evidence="4">G02</strain>
        <tissue evidence="4">Leaf</tissue>
    </source>
</reference>
<organism evidence="4">
    <name type="scientific">Sesamum radiatum</name>
    <name type="common">Black benniseed</name>
    <dbReference type="NCBI Taxonomy" id="300843"/>
    <lineage>
        <taxon>Eukaryota</taxon>
        <taxon>Viridiplantae</taxon>
        <taxon>Streptophyta</taxon>
        <taxon>Embryophyta</taxon>
        <taxon>Tracheophyta</taxon>
        <taxon>Spermatophyta</taxon>
        <taxon>Magnoliopsida</taxon>
        <taxon>eudicotyledons</taxon>
        <taxon>Gunneridae</taxon>
        <taxon>Pentapetalae</taxon>
        <taxon>asterids</taxon>
        <taxon>lamiids</taxon>
        <taxon>Lamiales</taxon>
        <taxon>Pedaliaceae</taxon>
        <taxon>Sesamum</taxon>
    </lineage>
</organism>
<accession>A0AAW2UK04</accession>
<sequence>MQVMFKMKDYRGAHVEVKAVEDYKFLNSSYVPVLKQKESNENQTLWKLGTLPAGLITYYSTTKPLEKARHVLGLGYNPSISMNGIKNAWVIHFNGNMKPKPLQLPSSVHFGLST</sequence>
<name>A0AAW2UK04_SESRA</name>
<comment type="pathway">
    <text evidence="3">Glycan metabolism; pectin biosynthesis.</text>
</comment>
<dbReference type="PANTHER" id="PTHR32116">
    <property type="entry name" value="GALACTURONOSYLTRANSFERASE 4-RELATED"/>
    <property type="match status" value="1"/>
</dbReference>
<comment type="caution">
    <text evidence="4">The sequence shown here is derived from an EMBL/GenBank/DDBJ whole genome shotgun (WGS) entry which is preliminary data.</text>
</comment>
<dbReference type="EC" id="2.4.1.-" evidence="3"/>
<evidence type="ECO:0000313" key="4">
    <source>
        <dbReference type="EMBL" id="KAL0417486.1"/>
    </source>
</evidence>
<keyword evidence="3" id="KW-0333">Golgi apparatus</keyword>
<proteinExistence type="inferred from homology"/>
<dbReference type="InterPro" id="IPR029993">
    <property type="entry name" value="GAUT"/>
</dbReference>
<dbReference type="AlphaFoldDB" id="A0AAW2UK04"/>
<dbReference type="GO" id="GO:0071555">
    <property type="term" value="P:cell wall organization"/>
    <property type="evidence" value="ECO:0007669"/>
    <property type="project" value="UniProtKB-KW"/>
</dbReference>
<evidence type="ECO:0000256" key="2">
    <source>
        <dbReference type="ARBA" id="ARBA00022679"/>
    </source>
</evidence>